<dbReference type="InterPro" id="IPR044049">
    <property type="entry name" value="EccD_transm"/>
</dbReference>
<dbReference type="Pfam" id="PF08817">
    <property type="entry name" value="YukD"/>
    <property type="match status" value="1"/>
</dbReference>
<protein>
    <submittedName>
        <fullName evidence="9">Type VII secretion integral membrane protein EccD</fullName>
    </submittedName>
</protein>
<evidence type="ECO:0000256" key="7">
    <source>
        <dbReference type="SAM" id="Phobius"/>
    </source>
</evidence>
<feature type="transmembrane region" description="Helical" evidence="7">
    <location>
        <begin position="245"/>
        <end position="266"/>
    </location>
</feature>
<dbReference type="InterPro" id="IPR024962">
    <property type="entry name" value="YukD-like"/>
</dbReference>
<keyword evidence="4 7" id="KW-0812">Transmembrane</keyword>
<evidence type="ECO:0000313" key="10">
    <source>
        <dbReference type="Proteomes" id="UP000188836"/>
    </source>
</evidence>
<feature type="transmembrane region" description="Helical" evidence="7">
    <location>
        <begin position="350"/>
        <end position="368"/>
    </location>
</feature>
<dbReference type="PIRSF" id="PIRSF017804">
    <property type="entry name" value="Secretion_EccD1"/>
    <property type="match status" value="1"/>
</dbReference>
<feature type="transmembrane region" description="Helical" evidence="7">
    <location>
        <begin position="403"/>
        <end position="422"/>
    </location>
</feature>
<feature type="transmembrane region" description="Helical" evidence="7">
    <location>
        <begin position="272"/>
        <end position="293"/>
    </location>
</feature>
<dbReference type="Proteomes" id="UP000188836">
    <property type="component" value="Unassembled WGS sequence"/>
</dbReference>
<dbReference type="NCBIfam" id="TIGR03920">
    <property type="entry name" value="T7SS_EccD"/>
    <property type="match status" value="1"/>
</dbReference>
<feature type="domain" description="EccD-like transmembrane" evidence="8">
    <location>
        <begin position="134"/>
        <end position="490"/>
    </location>
</feature>
<dbReference type="RefSeq" id="WP_077114460.1">
    <property type="nucleotide sequence ID" value="NZ_LOKT01000001.1"/>
</dbReference>
<evidence type="ECO:0000256" key="6">
    <source>
        <dbReference type="ARBA" id="ARBA00023136"/>
    </source>
</evidence>
<dbReference type="Gene3D" id="3.10.20.90">
    <property type="entry name" value="Phosphatidylinositol 3-kinase Catalytic Subunit, Chain A, domain 1"/>
    <property type="match status" value="1"/>
</dbReference>
<dbReference type="EMBL" id="MUMY01000001">
    <property type="protein sequence ID" value="ONM50540.1"/>
    <property type="molecule type" value="Genomic_DNA"/>
</dbReference>
<dbReference type="AlphaFoldDB" id="A0A1W0B479"/>
<dbReference type="GO" id="GO:0005886">
    <property type="term" value="C:plasma membrane"/>
    <property type="evidence" value="ECO:0007669"/>
    <property type="project" value="UniProtKB-SubCell"/>
</dbReference>
<feature type="transmembrane region" description="Helical" evidence="7">
    <location>
        <begin position="464"/>
        <end position="487"/>
    </location>
</feature>
<keyword evidence="10" id="KW-1185">Reference proteome</keyword>
<comment type="caution">
    <text evidence="9">The sequence shown here is derived from an EMBL/GenBank/DDBJ whole genome shotgun (WGS) entry which is preliminary data.</text>
</comment>
<evidence type="ECO:0000256" key="2">
    <source>
        <dbReference type="ARBA" id="ARBA00006162"/>
    </source>
</evidence>
<keyword evidence="5 7" id="KW-1133">Transmembrane helix</keyword>
<comment type="subcellular location">
    <subcellularLocation>
        <location evidence="1">Cell membrane</location>
        <topology evidence="1">Multi-pass membrane protein</topology>
    </subcellularLocation>
</comment>
<dbReference type="Pfam" id="PF19053">
    <property type="entry name" value="EccD"/>
    <property type="match status" value="1"/>
</dbReference>
<name>A0A1W0B479_9NOCA</name>
<sequence>MSESSTSGMEAADPDLCRVSIIGGNTQVDLGLPATIPIATFITDVVDLIESRTPDLTEHDGGAPPRMAHWSLARIGRDPIPPNQTLIDAEVFDGELLVLRSVTAKESPALFDDVIDAVSKLTTESFRGWSPAAARWTGLITALVGVLAAIGLLTAAKQDGAGVYLGFIPLGAGIAALATAVIAVRRYAAVLVSVMLSLYTVLLFFAAAMLFVPGDPGTPHLLFACAAALVVAAVAYSVTGVGAMLCAATITTVSLGGIAAFVRMVWGIEVPKIAAGILVVALIVITLAPRIAVAAARLPIPPVPTAGAAIDPADHEPRPTIEDIGAIGATALPSAAGLELRANAANRYQTGLLLGCVLAAGFGAVLAADPMGSARWQGIALAVVVGVILCLRGRSFADLVQACVLIGGGAATLLAVLIGLALGQPADLVPIAGIVLGMTVVALGFGVIAPHTEMSPVMRRTGEIIEYLLIVTVIPLVLWIMDIYSAARNL</sequence>
<feature type="transmembrane region" description="Helical" evidence="7">
    <location>
        <begin position="190"/>
        <end position="212"/>
    </location>
</feature>
<keyword evidence="3" id="KW-1003">Cell membrane</keyword>
<proteinExistence type="inferred from homology"/>
<dbReference type="InterPro" id="IPR006707">
    <property type="entry name" value="T7SS_EccD"/>
</dbReference>
<evidence type="ECO:0000256" key="1">
    <source>
        <dbReference type="ARBA" id="ARBA00004651"/>
    </source>
</evidence>
<gene>
    <name evidence="9" type="ORF">B0T46_01100</name>
</gene>
<feature type="transmembrane region" description="Helical" evidence="7">
    <location>
        <begin position="428"/>
        <end position="452"/>
    </location>
</feature>
<dbReference type="STRING" id="1538463.B0T36_01065"/>
<evidence type="ECO:0000313" key="9">
    <source>
        <dbReference type="EMBL" id="ONM50540.1"/>
    </source>
</evidence>
<feature type="transmembrane region" description="Helical" evidence="7">
    <location>
        <begin position="374"/>
        <end position="391"/>
    </location>
</feature>
<reference evidence="9 10" key="1">
    <citation type="journal article" date="2016" name="Antonie Van Leeuwenhoek">
        <title>Nocardia donostiensis sp. nov., isolated from human respiratory specimens.</title>
        <authorList>
            <person name="Ercibengoa M."/>
            <person name="Bell M."/>
            <person name="Marimon J.M."/>
            <person name="Humrighouse B."/>
            <person name="Klenk H.P."/>
            <person name="Potter G."/>
            <person name="Perez-Trallero E."/>
        </authorList>
    </citation>
    <scope>NUCLEOTIDE SEQUENCE [LARGE SCALE GENOMIC DNA]</scope>
    <source>
        <strain evidence="9 10">X1655</strain>
    </source>
</reference>
<feature type="transmembrane region" description="Helical" evidence="7">
    <location>
        <begin position="162"/>
        <end position="183"/>
    </location>
</feature>
<evidence type="ECO:0000259" key="8">
    <source>
        <dbReference type="Pfam" id="PF19053"/>
    </source>
</evidence>
<feature type="transmembrane region" description="Helical" evidence="7">
    <location>
        <begin position="136"/>
        <end position="156"/>
    </location>
</feature>
<evidence type="ECO:0000256" key="4">
    <source>
        <dbReference type="ARBA" id="ARBA00022692"/>
    </source>
</evidence>
<evidence type="ECO:0000256" key="5">
    <source>
        <dbReference type="ARBA" id="ARBA00022989"/>
    </source>
</evidence>
<evidence type="ECO:0000256" key="3">
    <source>
        <dbReference type="ARBA" id="ARBA00022475"/>
    </source>
</evidence>
<comment type="similarity">
    <text evidence="2">Belongs to the EccD/Snm4 family.</text>
</comment>
<feature type="transmembrane region" description="Helical" evidence="7">
    <location>
        <begin position="218"/>
        <end position="238"/>
    </location>
</feature>
<organism evidence="9 10">
    <name type="scientific">Nocardia donostiensis</name>
    <dbReference type="NCBI Taxonomy" id="1538463"/>
    <lineage>
        <taxon>Bacteria</taxon>
        <taxon>Bacillati</taxon>
        <taxon>Actinomycetota</taxon>
        <taxon>Actinomycetes</taxon>
        <taxon>Mycobacteriales</taxon>
        <taxon>Nocardiaceae</taxon>
        <taxon>Nocardia</taxon>
    </lineage>
</organism>
<keyword evidence="6 7" id="KW-0472">Membrane</keyword>
<accession>A0A1W0B479</accession>